<accession>A0A561B2C0</accession>
<reference evidence="1 2" key="1">
    <citation type="submission" date="2019-06" db="EMBL/GenBank/DDBJ databases">
        <title>Sorghum-associated microbial communities from plants grown in Nebraska, USA.</title>
        <authorList>
            <person name="Schachtman D."/>
        </authorList>
    </citation>
    <scope>NUCLEOTIDE SEQUENCE [LARGE SCALE GENOMIC DNA]</scope>
    <source>
        <strain evidence="1 2">T529</strain>
    </source>
</reference>
<dbReference type="AlphaFoldDB" id="A0A561B2C0"/>
<proteinExistence type="predicted"/>
<comment type="caution">
    <text evidence="1">The sequence shown here is derived from an EMBL/GenBank/DDBJ whole genome shotgun (WGS) entry which is preliminary data.</text>
</comment>
<evidence type="ECO:0000313" key="2">
    <source>
        <dbReference type="Proteomes" id="UP000319722"/>
    </source>
</evidence>
<organism evidence="1 2">
    <name type="scientific">Variovorax beijingensis</name>
    <dbReference type="NCBI Taxonomy" id="2496117"/>
    <lineage>
        <taxon>Bacteria</taxon>
        <taxon>Pseudomonadati</taxon>
        <taxon>Pseudomonadota</taxon>
        <taxon>Betaproteobacteria</taxon>
        <taxon>Burkholderiales</taxon>
        <taxon>Comamonadaceae</taxon>
        <taxon>Variovorax</taxon>
    </lineage>
</organism>
<dbReference type="Proteomes" id="UP000319722">
    <property type="component" value="Unassembled WGS sequence"/>
</dbReference>
<protein>
    <submittedName>
        <fullName evidence="1">Uncharacterized protein</fullName>
    </submittedName>
</protein>
<name>A0A561B2C0_9BURK</name>
<gene>
    <name evidence="1" type="ORF">FB547_12516</name>
</gene>
<dbReference type="EMBL" id="VIVL01000025">
    <property type="protein sequence ID" value="TWD72994.1"/>
    <property type="molecule type" value="Genomic_DNA"/>
</dbReference>
<evidence type="ECO:0000313" key="1">
    <source>
        <dbReference type="EMBL" id="TWD72994.1"/>
    </source>
</evidence>
<sequence>MPRILVKLATLAREPQAYFHRQTALELHQLVAGAWNPIYPNEEQLAG</sequence>